<proteinExistence type="predicted"/>
<dbReference type="AlphaFoldDB" id="A0A0A9EUP3"/>
<accession>A0A0A9EUP3</accession>
<reference evidence="1" key="1">
    <citation type="submission" date="2014-09" db="EMBL/GenBank/DDBJ databases">
        <authorList>
            <person name="Magalhaes I.L.F."/>
            <person name="Oliveira U."/>
            <person name="Santos F.R."/>
            <person name="Vidigal T.H.D.A."/>
            <person name="Brescovit A.D."/>
            <person name="Santos A.J."/>
        </authorList>
    </citation>
    <scope>NUCLEOTIDE SEQUENCE</scope>
    <source>
        <tissue evidence="1">Shoot tissue taken approximately 20 cm above the soil surface</tissue>
    </source>
</reference>
<organism evidence="1">
    <name type="scientific">Arundo donax</name>
    <name type="common">Giant reed</name>
    <name type="synonym">Donax arundinaceus</name>
    <dbReference type="NCBI Taxonomy" id="35708"/>
    <lineage>
        <taxon>Eukaryota</taxon>
        <taxon>Viridiplantae</taxon>
        <taxon>Streptophyta</taxon>
        <taxon>Embryophyta</taxon>
        <taxon>Tracheophyta</taxon>
        <taxon>Spermatophyta</taxon>
        <taxon>Magnoliopsida</taxon>
        <taxon>Liliopsida</taxon>
        <taxon>Poales</taxon>
        <taxon>Poaceae</taxon>
        <taxon>PACMAD clade</taxon>
        <taxon>Arundinoideae</taxon>
        <taxon>Arundineae</taxon>
        <taxon>Arundo</taxon>
    </lineage>
</organism>
<reference evidence="1" key="2">
    <citation type="journal article" date="2015" name="Data Brief">
        <title>Shoot transcriptome of the giant reed, Arundo donax.</title>
        <authorList>
            <person name="Barrero R.A."/>
            <person name="Guerrero F.D."/>
            <person name="Moolhuijzen P."/>
            <person name="Goolsby J.A."/>
            <person name="Tidwell J."/>
            <person name="Bellgard S.E."/>
            <person name="Bellgard M.I."/>
        </authorList>
    </citation>
    <scope>NUCLEOTIDE SEQUENCE</scope>
    <source>
        <tissue evidence="1">Shoot tissue taken approximately 20 cm above the soil surface</tissue>
    </source>
</reference>
<sequence>MADLRRRLLAVEEVFRDRHRDGCVLDAADEAVPSESVAGLELAGAGEEADTAGTMEN</sequence>
<evidence type="ECO:0000313" key="1">
    <source>
        <dbReference type="EMBL" id="JAE03817.1"/>
    </source>
</evidence>
<name>A0A0A9EUP3_ARUDO</name>
<dbReference type="EMBL" id="GBRH01194079">
    <property type="protein sequence ID" value="JAE03817.1"/>
    <property type="molecule type" value="Transcribed_RNA"/>
</dbReference>
<protein>
    <submittedName>
        <fullName evidence="1">Uncharacterized protein</fullName>
    </submittedName>
</protein>